<dbReference type="Gene3D" id="3.40.190.10">
    <property type="entry name" value="Periplasmic binding protein-like II"/>
    <property type="match status" value="1"/>
</dbReference>
<dbReference type="InterPro" id="IPR006059">
    <property type="entry name" value="SBP"/>
</dbReference>
<dbReference type="PANTHER" id="PTHR43649">
    <property type="entry name" value="ARABINOSE-BINDING PROTEIN-RELATED"/>
    <property type="match status" value="1"/>
</dbReference>
<comment type="similarity">
    <text evidence="1">Belongs to the bacterial solute-binding protein 1 family.</text>
</comment>
<reference evidence="4 5" key="1">
    <citation type="journal article" date="2015" name="Nature">
        <title>rRNA introns, odd ribosomes, and small enigmatic genomes across a large radiation of phyla.</title>
        <authorList>
            <person name="Brown C.T."/>
            <person name="Hug L.A."/>
            <person name="Thomas B.C."/>
            <person name="Sharon I."/>
            <person name="Castelle C.J."/>
            <person name="Singh A."/>
            <person name="Wilkins M.J."/>
            <person name="Williams K.H."/>
            <person name="Banfield J.F."/>
        </authorList>
    </citation>
    <scope>NUCLEOTIDE SEQUENCE [LARGE SCALE GENOMIC DNA]</scope>
</reference>
<dbReference type="SUPFAM" id="SSF53850">
    <property type="entry name" value="Periplasmic binding protein-like II"/>
    <property type="match status" value="1"/>
</dbReference>
<accession>A0A0G0YTG5</accession>
<sequence>MKSKLIFALIILVLLTTTGFGCKQGNLAAYKELSEPVTLKYWRVFDGEDDFAEIIAAYRQRHPNVNIEYKKLRYEEYEQALLTGWADDQGPDIFTIHNTWVGKYKDRIAPMPESIKLPYVAELDNRTNKTIRADYKQVQLMTLMEIKNKFADAVYQDVVRDDKVLGLPLSVDSLALFYNRTLLDNGQITKVPATWVELKEAVKRLTIKDETGSIVQSGIALGIGDNINRAADILALLMMQNGTQMAESAGGQATFNSVSPYIADKSFKPGVDALRFYTDFASPTKDVYSWNSSMPEAVEAFIAGKVAMILGYAYQLPLIRTQGARLNIGVAEVPHINANGSDALGSKINLASYWVETVAKKTKYQNYGWDFLAFATSEEAALKYLTKTKKPTALRALVDKQINDYALAPFVNQILTAKSWYRGRDSQAMESIFKEMINNVVAGRSEAEPAADFAASKLNQTF</sequence>
<dbReference type="Proteomes" id="UP000034516">
    <property type="component" value="Unassembled WGS sequence"/>
</dbReference>
<evidence type="ECO:0000256" key="2">
    <source>
        <dbReference type="ARBA" id="ARBA00022448"/>
    </source>
</evidence>
<dbReference type="InterPro" id="IPR050490">
    <property type="entry name" value="Bact_solute-bd_prot1"/>
</dbReference>
<dbReference type="PANTHER" id="PTHR43649:SF12">
    <property type="entry name" value="DIACETYLCHITOBIOSE BINDING PROTEIN DASA"/>
    <property type="match status" value="1"/>
</dbReference>
<protein>
    <submittedName>
        <fullName evidence="4">Extracellular solute-binding protein family 1</fullName>
    </submittedName>
</protein>
<dbReference type="AlphaFoldDB" id="A0A0G0YTG5"/>
<name>A0A0G0YTG5_9BACT</name>
<dbReference type="InterPro" id="IPR006061">
    <property type="entry name" value="SBP_1_CS"/>
</dbReference>
<comment type="caution">
    <text evidence="4">The sequence shown here is derived from an EMBL/GenBank/DDBJ whole genome shotgun (WGS) entry which is preliminary data.</text>
</comment>
<evidence type="ECO:0000256" key="1">
    <source>
        <dbReference type="ARBA" id="ARBA00008520"/>
    </source>
</evidence>
<dbReference type="Pfam" id="PF01547">
    <property type="entry name" value="SBP_bac_1"/>
    <property type="match status" value="1"/>
</dbReference>
<organism evidence="4 5">
    <name type="scientific">Candidatus Kuenenbacteria bacterium GW2011_GWA2_42_15</name>
    <dbReference type="NCBI Taxonomy" id="1618677"/>
    <lineage>
        <taxon>Bacteria</taxon>
        <taxon>Candidatus Kueneniibacteriota</taxon>
    </lineage>
</organism>
<dbReference type="EMBL" id="LCCW01000051">
    <property type="protein sequence ID" value="KKS39930.1"/>
    <property type="molecule type" value="Genomic_DNA"/>
</dbReference>
<gene>
    <name evidence="4" type="ORF">UV02_C0051G0004</name>
</gene>
<evidence type="ECO:0000313" key="4">
    <source>
        <dbReference type="EMBL" id="KKS39930.1"/>
    </source>
</evidence>
<proteinExistence type="inferred from homology"/>
<dbReference type="PROSITE" id="PS01037">
    <property type="entry name" value="SBP_BACTERIAL_1"/>
    <property type="match status" value="1"/>
</dbReference>
<dbReference type="GO" id="GO:0055085">
    <property type="term" value="P:transmembrane transport"/>
    <property type="evidence" value="ECO:0007669"/>
    <property type="project" value="InterPro"/>
</dbReference>
<keyword evidence="3" id="KW-0732">Signal</keyword>
<evidence type="ECO:0000256" key="3">
    <source>
        <dbReference type="ARBA" id="ARBA00022729"/>
    </source>
</evidence>
<dbReference type="PROSITE" id="PS51257">
    <property type="entry name" value="PROKAR_LIPOPROTEIN"/>
    <property type="match status" value="1"/>
</dbReference>
<evidence type="ECO:0000313" key="5">
    <source>
        <dbReference type="Proteomes" id="UP000034516"/>
    </source>
</evidence>
<keyword evidence="2" id="KW-0813">Transport</keyword>